<keyword evidence="6 11" id="KW-0819">tRNA processing</keyword>
<dbReference type="SMART" id="SM00729">
    <property type="entry name" value="Elp3"/>
    <property type="match status" value="1"/>
</dbReference>
<keyword evidence="11" id="KW-0472">Membrane</keyword>
<dbReference type="InterPro" id="IPR023404">
    <property type="entry name" value="rSAM_horseshoe"/>
</dbReference>
<dbReference type="NCBIfam" id="TIGR01578">
    <property type="entry name" value="MiaB-like-B"/>
    <property type="match status" value="1"/>
</dbReference>
<dbReference type="InterPro" id="IPR020612">
    <property type="entry name" value="Methylthiotransferase_CS"/>
</dbReference>
<feature type="transmembrane region" description="Helical" evidence="11">
    <location>
        <begin position="483"/>
        <end position="500"/>
    </location>
</feature>
<evidence type="ECO:0000256" key="11">
    <source>
        <dbReference type="RuleBase" id="RU368081"/>
    </source>
</evidence>
<evidence type="ECO:0000259" key="13">
    <source>
        <dbReference type="PROSITE" id="PS51449"/>
    </source>
</evidence>
<dbReference type="InterPro" id="IPR058240">
    <property type="entry name" value="rSAM_sf"/>
</dbReference>
<dbReference type="Gene3D" id="3.80.30.20">
    <property type="entry name" value="tm_1862 like domain"/>
    <property type="match status" value="1"/>
</dbReference>
<dbReference type="FunFam" id="3.80.30.20:FF:000002">
    <property type="entry name" value="threonylcarbamoyladenosine tRNA methylthiotransferase isoform X2"/>
    <property type="match status" value="1"/>
</dbReference>
<name>A0A1I7S718_BURXY</name>
<keyword evidence="5 11" id="KW-0949">S-adenosyl-L-methionine</keyword>
<dbReference type="PANTHER" id="PTHR11918:SF45">
    <property type="entry name" value="THREONYLCARBAMOYLADENOSINE TRNA METHYLTHIOTRANSFERASE"/>
    <property type="match status" value="1"/>
</dbReference>
<dbReference type="CDD" id="cd01335">
    <property type="entry name" value="Radical_SAM"/>
    <property type="match status" value="1"/>
</dbReference>
<reference evidence="16" key="1">
    <citation type="submission" date="2016-11" db="UniProtKB">
        <authorList>
            <consortium name="WormBaseParasite"/>
        </authorList>
    </citation>
    <scope>IDENTIFICATION</scope>
</reference>
<keyword evidence="9 11" id="KW-0411">Iron-sulfur</keyword>
<dbReference type="GO" id="GO:0005789">
    <property type="term" value="C:endoplasmic reticulum membrane"/>
    <property type="evidence" value="ECO:0007669"/>
    <property type="project" value="UniProtKB-SubCell"/>
</dbReference>
<dbReference type="GO" id="GO:0051539">
    <property type="term" value="F:4 iron, 4 sulfur cluster binding"/>
    <property type="evidence" value="ECO:0007669"/>
    <property type="project" value="UniProtKB-UniRule"/>
</dbReference>
<feature type="domain" description="Radical SAM core" evidence="14">
    <location>
        <begin position="177"/>
        <end position="414"/>
    </location>
</feature>
<keyword evidence="11" id="KW-0256">Endoplasmic reticulum</keyword>
<sequence length="503" mass="57056">MESGDIEDGFVAPGFKPPINGIVLTRLKSKDNKGENEIPHIESDLAWSRKVYVRTWGCAHNSSDSEYMSGLLVNSGFKLTPNPDAADLWVLNSCTVKTPSENQLENEILKAKKKRKYVVVAGCVSQAAPTVEYLKNVSIVGVQQVDQIVNVVEETLKGNVVRHLSLRRKEALSLDLPKVRRNKFVEILAINTGCLNHCTYCKTKQARGDLKSFPVDEIVKRAKSAFSEGCKEVWLTSEDLGAYGRDIGHVLPDLLSQLVKIIPHDCMMRLGMTNPPYILDHLQEIADTLNHPRVYSFLHIPVQAGSDAVLAEMKREYTSEQFCKVVDFMRENVPGVYIATDFICAFPSETTDDFLDSMKLVEKYKFPSLFINQFYPRPGTPAARLKKIDTVEARRRTAAMTELFKSYTTYKNDRIGKNYRVLICEKATDKKSYVGHNKAYEHILVSSDKDLLGQWVTVQIKEVSKFYMKADLVEDNQTSLRKYYKLAVIPIILLMFFFIVKLL</sequence>
<dbReference type="FunFam" id="3.40.50.12160:FF:000009">
    <property type="entry name" value="threonylcarbamoyladenosine tRNA methylthiotransferase"/>
    <property type="match status" value="1"/>
</dbReference>
<dbReference type="Proteomes" id="UP000095284">
    <property type="component" value="Unplaced"/>
</dbReference>
<dbReference type="PROSITE" id="PS51918">
    <property type="entry name" value="RADICAL_SAM"/>
    <property type="match status" value="1"/>
</dbReference>
<evidence type="ECO:0000256" key="2">
    <source>
        <dbReference type="ARBA" id="ARBA00008616"/>
    </source>
</evidence>
<dbReference type="NCBIfam" id="TIGR00089">
    <property type="entry name" value="MiaB/RimO family radical SAM methylthiotransferase"/>
    <property type="match status" value="1"/>
</dbReference>
<keyword evidence="11" id="KW-1133">Transmembrane helix</keyword>
<keyword evidence="4 11" id="KW-0808">Transferase</keyword>
<dbReference type="InterPro" id="IPR038135">
    <property type="entry name" value="Methylthiotransferase_N_sf"/>
</dbReference>
<dbReference type="InterPro" id="IPR006466">
    <property type="entry name" value="MiaB-like_arc_euk"/>
</dbReference>
<dbReference type="PROSITE" id="PS01278">
    <property type="entry name" value="MTTASE_RADICAL"/>
    <property type="match status" value="1"/>
</dbReference>
<dbReference type="InterPro" id="IPR005839">
    <property type="entry name" value="Methylthiotransferase"/>
</dbReference>
<dbReference type="InterPro" id="IPR013848">
    <property type="entry name" value="Methylthiotransferase_N"/>
</dbReference>
<proteinExistence type="inferred from homology"/>
<feature type="domain" description="TRAM" evidence="12">
    <location>
        <begin position="412"/>
        <end position="474"/>
    </location>
</feature>
<comment type="function">
    <text evidence="1 11">Catalyzes the methylthiolation of N6-threonylcarbamoyladenosine (t(6)A), leading to the formation of 2-methylthio-N6-threonylcarbamoyladenosine (ms(2)t(6)A) at position 37 in tRNAs that read codons beginning with adenine.</text>
</comment>
<evidence type="ECO:0000256" key="6">
    <source>
        <dbReference type="ARBA" id="ARBA00022694"/>
    </source>
</evidence>
<evidence type="ECO:0000313" key="16">
    <source>
        <dbReference type="WBParaSite" id="BXY_0880700.1"/>
    </source>
</evidence>
<comment type="catalytic activity">
    <reaction evidence="10 11">
        <text>N(6)-L-threonylcarbamoyladenosine(37) in tRNA + (sulfur carrier)-SH + AH2 + 2 S-adenosyl-L-methionine = 2-methylsulfanyl-N(6)-L-threonylcarbamoyladenosine(37) in tRNA + (sulfur carrier)-H + 5'-deoxyadenosine + L-methionine + A + S-adenosyl-L-homocysteine + 2 H(+)</text>
        <dbReference type="Rhea" id="RHEA:37075"/>
        <dbReference type="Rhea" id="RHEA-COMP:10163"/>
        <dbReference type="Rhea" id="RHEA-COMP:11092"/>
        <dbReference type="Rhea" id="RHEA-COMP:14737"/>
        <dbReference type="Rhea" id="RHEA-COMP:14739"/>
        <dbReference type="ChEBI" id="CHEBI:13193"/>
        <dbReference type="ChEBI" id="CHEBI:15378"/>
        <dbReference type="ChEBI" id="CHEBI:17319"/>
        <dbReference type="ChEBI" id="CHEBI:17499"/>
        <dbReference type="ChEBI" id="CHEBI:29917"/>
        <dbReference type="ChEBI" id="CHEBI:57844"/>
        <dbReference type="ChEBI" id="CHEBI:57856"/>
        <dbReference type="ChEBI" id="CHEBI:59789"/>
        <dbReference type="ChEBI" id="CHEBI:64428"/>
        <dbReference type="ChEBI" id="CHEBI:74418"/>
        <dbReference type="ChEBI" id="CHEBI:74420"/>
        <dbReference type="EC" id="2.8.4.5"/>
    </reaction>
</comment>
<comment type="similarity">
    <text evidence="2 11">Belongs to the methylthiotransferase family. CDKAL1 subfamily.</text>
</comment>
<evidence type="ECO:0000313" key="15">
    <source>
        <dbReference type="Proteomes" id="UP000095284"/>
    </source>
</evidence>
<evidence type="ECO:0000256" key="3">
    <source>
        <dbReference type="ARBA" id="ARBA00022485"/>
    </source>
</evidence>
<dbReference type="WBParaSite" id="BXY_0880700.1">
    <property type="protein sequence ID" value="BXY_0880700.1"/>
    <property type="gene ID" value="BXY_0880700"/>
</dbReference>
<accession>A0A1I7S718</accession>
<dbReference type="SFLD" id="SFLDS00029">
    <property type="entry name" value="Radical_SAM"/>
    <property type="match status" value="1"/>
</dbReference>
<organism evidence="15 16">
    <name type="scientific">Bursaphelenchus xylophilus</name>
    <name type="common">Pinewood nematode worm</name>
    <name type="synonym">Aphelenchoides xylophilus</name>
    <dbReference type="NCBI Taxonomy" id="6326"/>
    <lineage>
        <taxon>Eukaryota</taxon>
        <taxon>Metazoa</taxon>
        <taxon>Ecdysozoa</taxon>
        <taxon>Nematoda</taxon>
        <taxon>Chromadorea</taxon>
        <taxon>Rhabditida</taxon>
        <taxon>Tylenchina</taxon>
        <taxon>Tylenchomorpha</taxon>
        <taxon>Aphelenchoidea</taxon>
        <taxon>Aphelenchoididae</taxon>
        <taxon>Bursaphelenchus</taxon>
    </lineage>
</organism>
<dbReference type="GO" id="GO:0035598">
    <property type="term" value="F:tRNA (N(6)-L-threonylcarbamoyladenosine(37)-C(2))-methylthiotransferase activity"/>
    <property type="evidence" value="ECO:0007669"/>
    <property type="project" value="UniProtKB-UniRule"/>
</dbReference>
<protein>
    <recommendedName>
        <fullName evidence="11">tRNA-t(6)A37 methylthiotransferase</fullName>
        <ecNumber evidence="11">2.8.4.5</ecNumber>
    </recommendedName>
</protein>
<feature type="domain" description="MTTase N-terminal" evidence="13">
    <location>
        <begin position="49"/>
        <end position="157"/>
    </location>
</feature>
<dbReference type="SUPFAM" id="SSF102114">
    <property type="entry name" value="Radical SAM enzymes"/>
    <property type="match status" value="1"/>
</dbReference>
<dbReference type="AlphaFoldDB" id="A0A1I7S718"/>
<dbReference type="InterPro" id="IPR002792">
    <property type="entry name" value="TRAM_dom"/>
</dbReference>
<dbReference type="Pfam" id="PF00919">
    <property type="entry name" value="UPF0004"/>
    <property type="match status" value="1"/>
</dbReference>
<evidence type="ECO:0000259" key="12">
    <source>
        <dbReference type="PROSITE" id="PS50926"/>
    </source>
</evidence>
<dbReference type="GO" id="GO:0046872">
    <property type="term" value="F:metal ion binding"/>
    <property type="evidence" value="ECO:0007669"/>
    <property type="project" value="UniProtKB-UniRule"/>
</dbReference>
<dbReference type="SFLD" id="SFLDG01082">
    <property type="entry name" value="B12-binding_domain_containing"/>
    <property type="match status" value="1"/>
</dbReference>
<dbReference type="PANTHER" id="PTHR11918">
    <property type="entry name" value="RADICAL SAM PROTEINS"/>
    <property type="match status" value="1"/>
</dbReference>
<evidence type="ECO:0000256" key="9">
    <source>
        <dbReference type="ARBA" id="ARBA00023014"/>
    </source>
</evidence>
<evidence type="ECO:0000256" key="10">
    <source>
        <dbReference type="ARBA" id="ARBA00051661"/>
    </source>
</evidence>
<evidence type="ECO:0000256" key="7">
    <source>
        <dbReference type="ARBA" id="ARBA00022723"/>
    </source>
</evidence>
<keyword evidence="7 11" id="KW-0479">Metal-binding</keyword>
<dbReference type="InterPro" id="IPR007197">
    <property type="entry name" value="rSAM"/>
</dbReference>
<evidence type="ECO:0000259" key="14">
    <source>
        <dbReference type="PROSITE" id="PS51918"/>
    </source>
</evidence>
<evidence type="ECO:0000256" key="8">
    <source>
        <dbReference type="ARBA" id="ARBA00023004"/>
    </source>
</evidence>
<comment type="subcellular location">
    <subcellularLocation>
        <location evidence="11">Endoplasmic reticulum membrane</location>
        <topology evidence="11">Single-pass membrane protein</topology>
    </subcellularLocation>
</comment>
<dbReference type="EC" id="2.8.4.5" evidence="11"/>
<evidence type="ECO:0000256" key="5">
    <source>
        <dbReference type="ARBA" id="ARBA00022691"/>
    </source>
</evidence>
<dbReference type="PROSITE" id="PS51449">
    <property type="entry name" value="MTTASE_N"/>
    <property type="match status" value="1"/>
</dbReference>
<evidence type="ECO:0000256" key="1">
    <source>
        <dbReference type="ARBA" id="ARBA00002399"/>
    </source>
</evidence>
<dbReference type="Pfam" id="PF04055">
    <property type="entry name" value="Radical_SAM"/>
    <property type="match status" value="1"/>
</dbReference>
<comment type="cofactor">
    <cofactor evidence="11">
        <name>[4Fe-4S] cluster</name>
        <dbReference type="ChEBI" id="CHEBI:49883"/>
    </cofactor>
    <text evidence="11">Binds 1 or 2 [4Fe-4S] cluster. One cluster is coordinated with 3 cysteines and an exchangeable S-adenosyl-L-methionine.</text>
</comment>
<dbReference type="Pfam" id="PF01938">
    <property type="entry name" value="TRAM"/>
    <property type="match status" value="1"/>
</dbReference>
<dbReference type="PROSITE" id="PS50926">
    <property type="entry name" value="TRAM"/>
    <property type="match status" value="1"/>
</dbReference>
<keyword evidence="11" id="KW-0812">Transmembrane</keyword>
<keyword evidence="8 11" id="KW-0408">Iron</keyword>
<dbReference type="InterPro" id="IPR006638">
    <property type="entry name" value="Elp3/MiaA/NifB-like_rSAM"/>
</dbReference>
<dbReference type="eggNOG" id="KOG4355">
    <property type="taxonomic scope" value="Eukaryota"/>
</dbReference>
<dbReference type="Gene3D" id="3.40.50.12160">
    <property type="entry name" value="Methylthiotransferase, N-terminal domain"/>
    <property type="match status" value="1"/>
</dbReference>
<keyword evidence="3 11" id="KW-0004">4Fe-4S</keyword>
<evidence type="ECO:0000256" key="4">
    <source>
        <dbReference type="ARBA" id="ARBA00022679"/>
    </source>
</evidence>